<evidence type="ECO:0000259" key="1">
    <source>
        <dbReference type="Pfam" id="PF26476"/>
    </source>
</evidence>
<dbReference type="EMBL" id="JAHQXE010000003">
    <property type="protein sequence ID" value="MBV0902209.1"/>
    <property type="molecule type" value="Genomic_DNA"/>
</dbReference>
<evidence type="ECO:0000313" key="2">
    <source>
        <dbReference type="EMBL" id="MBV0902209.1"/>
    </source>
</evidence>
<sequence length="67" mass="7265">MTDSEGPEIPVVCEGCGTRTAVPFDEVEDAVARHNEQLHDGDPVAEVDPDVLEELADRFARDSGLLE</sequence>
<dbReference type="Proteomes" id="UP001166304">
    <property type="component" value="Unassembled WGS sequence"/>
</dbReference>
<proteinExistence type="predicted"/>
<keyword evidence="3" id="KW-1185">Reference proteome</keyword>
<gene>
    <name evidence="2" type="ORF">KTS37_10460</name>
</gene>
<reference evidence="2" key="1">
    <citation type="submission" date="2021-06" db="EMBL/GenBank/DDBJ databases">
        <title>New haloarchaea isolates fom saline soil.</title>
        <authorList>
            <person name="Duran-Viseras A."/>
            <person name="Sanchez-Porro C.S."/>
            <person name="Ventosa A."/>
        </authorList>
    </citation>
    <scope>NUCLEOTIDE SEQUENCE</scope>
    <source>
        <strain evidence="2">JCM 18369</strain>
    </source>
</reference>
<accession>A0AA41G272</accession>
<organism evidence="2 3">
    <name type="scientific">Haloarcula salina</name>
    <dbReference type="NCBI Taxonomy" id="1429914"/>
    <lineage>
        <taxon>Archaea</taxon>
        <taxon>Methanobacteriati</taxon>
        <taxon>Methanobacteriota</taxon>
        <taxon>Stenosarchaea group</taxon>
        <taxon>Halobacteria</taxon>
        <taxon>Halobacteriales</taxon>
        <taxon>Haloarculaceae</taxon>
        <taxon>Haloarcula</taxon>
    </lineage>
</organism>
<evidence type="ECO:0000313" key="3">
    <source>
        <dbReference type="Proteomes" id="UP001166304"/>
    </source>
</evidence>
<protein>
    <recommendedName>
        <fullName evidence="1">DUF8149 domain-containing protein</fullName>
    </recommendedName>
</protein>
<dbReference type="RefSeq" id="WP_162413608.1">
    <property type="nucleotide sequence ID" value="NZ_JAHQXE010000003.1"/>
</dbReference>
<dbReference type="InterPro" id="IPR058462">
    <property type="entry name" value="DUF8149"/>
</dbReference>
<feature type="domain" description="DUF8149" evidence="1">
    <location>
        <begin position="1"/>
        <end position="67"/>
    </location>
</feature>
<dbReference type="Pfam" id="PF26476">
    <property type="entry name" value="DUF8149"/>
    <property type="match status" value="1"/>
</dbReference>
<dbReference type="AlphaFoldDB" id="A0AA41G272"/>
<name>A0AA41G272_9EURY</name>
<comment type="caution">
    <text evidence="2">The sequence shown here is derived from an EMBL/GenBank/DDBJ whole genome shotgun (WGS) entry which is preliminary data.</text>
</comment>